<accession>A0A0V0GJ86</accession>
<name>A0A0V0GJ86_SOLCH</name>
<sequence length="74" mass="8556">MGEFSGMASHTSLNILFSPYLLIQSFRIQPLDCFSSYAGRLDSYAREFHRFLSMYLRQQQGISIKNASIIQLFL</sequence>
<protein>
    <submittedName>
        <fullName evidence="1">Putative ovule protein</fullName>
    </submittedName>
</protein>
<dbReference type="AlphaFoldDB" id="A0A0V0GJ86"/>
<proteinExistence type="predicted"/>
<reference evidence="1" key="1">
    <citation type="submission" date="2015-12" db="EMBL/GenBank/DDBJ databases">
        <title>Gene expression during late stages of embryo sac development: a critical building block for successful pollen-pistil interactions.</title>
        <authorList>
            <person name="Liu Y."/>
            <person name="Joly V."/>
            <person name="Sabar M."/>
            <person name="Matton D.P."/>
        </authorList>
    </citation>
    <scope>NUCLEOTIDE SEQUENCE</scope>
</reference>
<organism evidence="1">
    <name type="scientific">Solanum chacoense</name>
    <name type="common">Chaco potato</name>
    <dbReference type="NCBI Taxonomy" id="4108"/>
    <lineage>
        <taxon>Eukaryota</taxon>
        <taxon>Viridiplantae</taxon>
        <taxon>Streptophyta</taxon>
        <taxon>Embryophyta</taxon>
        <taxon>Tracheophyta</taxon>
        <taxon>Spermatophyta</taxon>
        <taxon>Magnoliopsida</taxon>
        <taxon>eudicotyledons</taxon>
        <taxon>Gunneridae</taxon>
        <taxon>Pentapetalae</taxon>
        <taxon>asterids</taxon>
        <taxon>lamiids</taxon>
        <taxon>Solanales</taxon>
        <taxon>Solanaceae</taxon>
        <taxon>Solanoideae</taxon>
        <taxon>Solaneae</taxon>
        <taxon>Solanum</taxon>
    </lineage>
</organism>
<dbReference type="EMBL" id="GEDG01037686">
    <property type="protein sequence ID" value="JAP07987.1"/>
    <property type="molecule type" value="Transcribed_RNA"/>
</dbReference>
<evidence type="ECO:0000313" key="1">
    <source>
        <dbReference type="EMBL" id="JAP07987.1"/>
    </source>
</evidence>